<evidence type="ECO:0000259" key="10">
    <source>
        <dbReference type="SMART" id="SM00382"/>
    </source>
</evidence>
<evidence type="ECO:0000313" key="11">
    <source>
        <dbReference type="EMBL" id="PZE16175.1"/>
    </source>
</evidence>
<keyword evidence="4" id="KW-0547">Nucleotide-binding</keyword>
<keyword evidence="5 9" id="KW-0227">DNA damage</keyword>
<dbReference type="InterPro" id="IPR003395">
    <property type="entry name" value="RecF/RecN/SMC_N"/>
</dbReference>
<evidence type="ECO:0000256" key="5">
    <source>
        <dbReference type="ARBA" id="ARBA00022763"/>
    </source>
</evidence>
<dbReference type="Pfam" id="PF02463">
    <property type="entry name" value="SMC_N"/>
    <property type="match status" value="1"/>
</dbReference>
<evidence type="ECO:0000256" key="7">
    <source>
        <dbReference type="ARBA" id="ARBA00023204"/>
    </source>
</evidence>
<keyword evidence="7 9" id="KW-0234">DNA repair</keyword>
<dbReference type="GO" id="GO:0005524">
    <property type="term" value="F:ATP binding"/>
    <property type="evidence" value="ECO:0007669"/>
    <property type="project" value="UniProtKB-KW"/>
</dbReference>
<evidence type="ECO:0000256" key="3">
    <source>
        <dbReference type="ARBA" id="ARBA00021315"/>
    </source>
</evidence>
<dbReference type="GO" id="GO:0006310">
    <property type="term" value="P:DNA recombination"/>
    <property type="evidence" value="ECO:0007669"/>
    <property type="project" value="InterPro"/>
</dbReference>
<keyword evidence="12" id="KW-1185">Reference proteome</keyword>
<name>A0A2W1NA53_9FLAO</name>
<organism evidence="11 12">
    <name type="scientific">Putridiphycobacter roseus</name>
    <dbReference type="NCBI Taxonomy" id="2219161"/>
    <lineage>
        <taxon>Bacteria</taxon>
        <taxon>Pseudomonadati</taxon>
        <taxon>Bacteroidota</taxon>
        <taxon>Flavobacteriia</taxon>
        <taxon>Flavobacteriales</taxon>
        <taxon>Crocinitomicaceae</taxon>
        <taxon>Putridiphycobacter</taxon>
    </lineage>
</organism>
<evidence type="ECO:0000256" key="4">
    <source>
        <dbReference type="ARBA" id="ARBA00022741"/>
    </source>
</evidence>
<protein>
    <recommendedName>
        <fullName evidence="3 9">DNA repair protein RecN</fullName>
    </recommendedName>
    <alternativeName>
        <fullName evidence="8 9">Recombination protein N</fullName>
    </alternativeName>
</protein>
<comment type="function">
    <text evidence="1 9">May be involved in recombinational repair of damaged DNA.</text>
</comment>
<dbReference type="Proteomes" id="UP000249248">
    <property type="component" value="Unassembled WGS sequence"/>
</dbReference>
<dbReference type="GO" id="GO:0043590">
    <property type="term" value="C:bacterial nucleoid"/>
    <property type="evidence" value="ECO:0007669"/>
    <property type="project" value="TreeGrafter"/>
</dbReference>
<evidence type="ECO:0000256" key="8">
    <source>
        <dbReference type="ARBA" id="ARBA00033408"/>
    </source>
</evidence>
<dbReference type="AlphaFoldDB" id="A0A2W1NA53"/>
<comment type="similarity">
    <text evidence="2 9">Belongs to the RecN family.</text>
</comment>
<dbReference type="SUPFAM" id="SSF52540">
    <property type="entry name" value="P-loop containing nucleoside triphosphate hydrolases"/>
    <property type="match status" value="2"/>
</dbReference>
<evidence type="ECO:0000256" key="1">
    <source>
        <dbReference type="ARBA" id="ARBA00003618"/>
    </source>
</evidence>
<dbReference type="Gene3D" id="3.40.50.300">
    <property type="entry name" value="P-loop containing nucleotide triphosphate hydrolases"/>
    <property type="match status" value="2"/>
</dbReference>
<comment type="caution">
    <text evidence="11">The sequence shown here is derived from an EMBL/GenBank/DDBJ whole genome shotgun (WGS) entry which is preliminary data.</text>
</comment>
<dbReference type="RefSeq" id="WP_111064222.1">
    <property type="nucleotide sequence ID" value="NZ_JBHUCU010000009.1"/>
</dbReference>
<reference evidence="11 12" key="1">
    <citation type="submission" date="2018-06" db="EMBL/GenBank/DDBJ databases">
        <title>The draft genome sequence of Crocinitomix sp. SM1701.</title>
        <authorList>
            <person name="Zhang X."/>
        </authorList>
    </citation>
    <scope>NUCLEOTIDE SEQUENCE [LARGE SCALE GENOMIC DNA]</scope>
    <source>
        <strain evidence="11 12">SM1701</strain>
    </source>
</reference>
<evidence type="ECO:0000313" key="12">
    <source>
        <dbReference type="Proteomes" id="UP000249248"/>
    </source>
</evidence>
<dbReference type="OrthoDB" id="9806954at2"/>
<dbReference type="InterPro" id="IPR003593">
    <property type="entry name" value="AAA+_ATPase"/>
</dbReference>
<evidence type="ECO:0000256" key="6">
    <source>
        <dbReference type="ARBA" id="ARBA00022840"/>
    </source>
</evidence>
<dbReference type="InterPro" id="IPR004604">
    <property type="entry name" value="DNA_recomb/repair_RecN"/>
</dbReference>
<dbReference type="PANTHER" id="PTHR11059:SF0">
    <property type="entry name" value="DNA REPAIR PROTEIN RECN"/>
    <property type="match status" value="1"/>
</dbReference>
<sequence length="550" mass="61937">MLNRLIISNFALIDNLDLKFENGFVAITGETGAGKSILLKALNLLLGGRADHSALKGNEQKCIIEAEFNIKELDLKADFENWNIDYDDLSIVRREINPQGKSRLFINDTPTNVATLKSLGDKIINIHTQHETIDLLDKQYQLINLDIFANHLDLVQAYQKEYTTLQNHQHALKELMQQEAENRKEEDYTLFLFEEFEKINLEKIDIPQLLKEHEKLENWEHIQNQLGTVMDLMQAELSSPIFETKKGIEALSKIENLSTSYAALKSRLLSVEIELKDIEACVEDELNADEIDQEKAQAIKEKIEIINGLMYKHNVNTGESLLEIKQSLEDKIQNFSSVSTDIEKLEAVIKSITIALKKTATKIHDGRIKSIPKFEIAVQAILKDLGMENAAIKIDINTVTELHKNGFDDIEMLVKTNLGGQFLPISKSASGGELSRIMLAILKLTAKIKKLPTLIFDEIDTGVSGEIASKMAALFTNMGLNTQIISITHLPQIASKAKAHYHVFKSTEDNRTTTKVVALNKEERIHEIAKMMSGETITDKAIENAKILLN</sequence>
<proteinExistence type="inferred from homology"/>
<evidence type="ECO:0000256" key="2">
    <source>
        <dbReference type="ARBA" id="ARBA00009441"/>
    </source>
</evidence>
<dbReference type="EMBL" id="QKSB01000011">
    <property type="protein sequence ID" value="PZE16175.1"/>
    <property type="molecule type" value="Genomic_DNA"/>
</dbReference>
<accession>A0A2W1NA53</accession>
<dbReference type="GO" id="GO:0009432">
    <property type="term" value="P:SOS response"/>
    <property type="evidence" value="ECO:0007669"/>
    <property type="project" value="TreeGrafter"/>
</dbReference>
<dbReference type="GO" id="GO:0006281">
    <property type="term" value="P:DNA repair"/>
    <property type="evidence" value="ECO:0007669"/>
    <property type="project" value="UniProtKB-KW"/>
</dbReference>
<dbReference type="PANTHER" id="PTHR11059">
    <property type="entry name" value="DNA REPAIR PROTEIN RECN"/>
    <property type="match status" value="1"/>
</dbReference>
<dbReference type="SMART" id="SM00382">
    <property type="entry name" value="AAA"/>
    <property type="match status" value="1"/>
</dbReference>
<dbReference type="PIRSF" id="PIRSF003128">
    <property type="entry name" value="RecN"/>
    <property type="match status" value="1"/>
</dbReference>
<dbReference type="InterPro" id="IPR027417">
    <property type="entry name" value="P-loop_NTPase"/>
</dbReference>
<gene>
    <name evidence="11" type="primary">recN</name>
    <name evidence="11" type="ORF">DNU06_14525</name>
</gene>
<keyword evidence="6" id="KW-0067">ATP-binding</keyword>
<evidence type="ECO:0000256" key="9">
    <source>
        <dbReference type="PIRNR" id="PIRNR003128"/>
    </source>
</evidence>
<feature type="domain" description="AAA+ ATPase" evidence="10">
    <location>
        <begin position="21"/>
        <end position="523"/>
    </location>
</feature>
<dbReference type="NCBIfam" id="TIGR00634">
    <property type="entry name" value="recN"/>
    <property type="match status" value="1"/>
</dbReference>
<dbReference type="CDD" id="cd03241">
    <property type="entry name" value="ABC_RecN"/>
    <property type="match status" value="1"/>
</dbReference>